<protein>
    <submittedName>
        <fullName evidence="1">Uncharacterized protein</fullName>
    </submittedName>
</protein>
<dbReference type="EMBL" id="CP147407">
    <property type="protein sequence ID" value="WXB97258.1"/>
    <property type="molecule type" value="Genomic_DNA"/>
</dbReference>
<evidence type="ECO:0000313" key="1">
    <source>
        <dbReference type="EMBL" id="WXB97258.1"/>
    </source>
</evidence>
<gene>
    <name evidence="1" type="ORF">WCV65_01760</name>
</gene>
<name>A0ABZ2NHI7_9BACI</name>
<organism evidence="1 2">
    <name type="scientific">Metabacillus sediminis</name>
    <dbReference type="NCBI Taxonomy" id="3117746"/>
    <lineage>
        <taxon>Bacteria</taxon>
        <taxon>Bacillati</taxon>
        <taxon>Bacillota</taxon>
        <taxon>Bacilli</taxon>
        <taxon>Bacillales</taxon>
        <taxon>Bacillaceae</taxon>
        <taxon>Metabacillus</taxon>
    </lineage>
</organism>
<keyword evidence="2" id="KW-1185">Reference proteome</keyword>
<proteinExistence type="predicted"/>
<accession>A0ABZ2NHI7</accession>
<sequence>MLMQSDYRVQSATTDGLYIKVCSNYFTVNEAKNAFFNEEAENKKDDTILIQVVQEREGEERQSASIAFGVEEAERFALAILNICSVIKY</sequence>
<dbReference type="Proteomes" id="UP001377337">
    <property type="component" value="Chromosome"/>
</dbReference>
<reference evidence="1 2" key="1">
    <citation type="submission" date="2024-02" db="EMBL/GenBank/DDBJ databases">
        <title>Seven novel Bacillus-like species.</title>
        <authorList>
            <person name="Liu G."/>
        </authorList>
    </citation>
    <scope>NUCLEOTIDE SEQUENCE [LARGE SCALE GENOMIC DNA]</scope>
    <source>
        <strain evidence="1 2">FJAT-52054</strain>
    </source>
</reference>
<dbReference type="RefSeq" id="WP_338779526.1">
    <property type="nucleotide sequence ID" value="NZ_CP147407.1"/>
</dbReference>
<evidence type="ECO:0000313" key="2">
    <source>
        <dbReference type="Proteomes" id="UP001377337"/>
    </source>
</evidence>